<dbReference type="Proteomes" id="UP000279306">
    <property type="component" value="Chromosome"/>
</dbReference>
<reference evidence="2 3" key="1">
    <citation type="submission" date="2018-12" db="EMBL/GenBank/DDBJ databases">
        <authorList>
            <consortium name="Pathogen Informatics"/>
        </authorList>
    </citation>
    <scope>NUCLEOTIDE SEQUENCE [LARGE SCALE GENOMIC DNA]</scope>
    <source>
        <strain evidence="2 3">NCTC10437</strain>
    </source>
</reference>
<accession>A0A3S4TT60</accession>
<dbReference type="STRING" id="1791.GCA_001049355_00259"/>
<evidence type="ECO:0000256" key="1">
    <source>
        <dbReference type="SAM" id="Phobius"/>
    </source>
</evidence>
<dbReference type="RefSeq" id="WP_048630220.1">
    <property type="nucleotide sequence ID" value="NZ_CVQQ01000001.1"/>
</dbReference>
<keyword evidence="3" id="KW-1185">Reference proteome</keyword>
<feature type="transmembrane region" description="Helical" evidence="1">
    <location>
        <begin position="7"/>
        <end position="29"/>
    </location>
</feature>
<keyword evidence="1" id="KW-1133">Transmembrane helix</keyword>
<gene>
    <name evidence="2" type="ORF">NCTC10437_01306</name>
</gene>
<keyword evidence="1" id="KW-0812">Transmembrane</keyword>
<dbReference type="AlphaFoldDB" id="A0A3S4TT60"/>
<evidence type="ECO:0000313" key="2">
    <source>
        <dbReference type="EMBL" id="VEG52189.1"/>
    </source>
</evidence>
<keyword evidence="1" id="KW-0472">Membrane</keyword>
<proteinExistence type="predicted"/>
<name>A0A3S4TT60_MYCAU</name>
<evidence type="ECO:0000313" key="3">
    <source>
        <dbReference type="Proteomes" id="UP000279306"/>
    </source>
</evidence>
<dbReference type="KEGG" id="mauu:NCTC10437_01306"/>
<organism evidence="2 3">
    <name type="scientific">Mycolicibacterium aurum</name>
    <name type="common">Mycobacterium aurum</name>
    <dbReference type="NCBI Taxonomy" id="1791"/>
    <lineage>
        <taxon>Bacteria</taxon>
        <taxon>Bacillati</taxon>
        <taxon>Actinomycetota</taxon>
        <taxon>Actinomycetes</taxon>
        <taxon>Mycobacteriales</taxon>
        <taxon>Mycobacteriaceae</taxon>
        <taxon>Mycolicibacterium</taxon>
    </lineage>
</organism>
<sequence length="87" mass="9790">MPYQVKVYGFVAVAVAIMAAGILLTWAYMEVEHQEERNRLMECIRHQTLTDGVLPAQMVIDANIQYCDGDETWLFEVPVASTAAAER</sequence>
<dbReference type="EMBL" id="LR134356">
    <property type="protein sequence ID" value="VEG52189.1"/>
    <property type="molecule type" value="Genomic_DNA"/>
</dbReference>
<protein>
    <submittedName>
        <fullName evidence="2">Uncharacterized protein</fullName>
    </submittedName>
</protein>
<dbReference type="OrthoDB" id="9979001at2"/>